<sequence>MTSEEYVDYVKLMMDKQDMYLMWFIGIFSVVLFFVGILQWRLSSNQIKKITTDAKEDARKEVIEELIKNYGLAKVTYIDERVKLLVQDVDSLKSDLSSTLKARNYEEKLSLSRDIRNISLSESSFFELFDVISVHYPYIIEKEENLDGLIDLIFQNRIIDNVRIKQTKSGYDSLIATIELFKKLYQTDRLDEFENAITIKYYEFENEEA</sequence>
<dbReference type="RefSeq" id="WP_111246776.1">
    <property type="nucleotide sequence ID" value="NZ_PIEU01000001.1"/>
</dbReference>
<name>A0A2W4BLV8_9ENTE</name>
<dbReference type="AlphaFoldDB" id="A0A2W4BLV8"/>
<keyword evidence="1" id="KW-1133">Transmembrane helix</keyword>
<keyword evidence="3" id="KW-1185">Reference proteome</keyword>
<evidence type="ECO:0000256" key="1">
    <source>
        <dbReference type="SAM" id="Phobius"/>
    </source>
</evidence>
<dbReference type="EMBL" id="PIEU01000001">
    <property type="protein sequence ID" value="PZL78235.1"/>
    <property type="molecule type" value="Genomic_DNA"/>
</dbReference>
<reference evidence="2 3" key="1">
    <citation type="submission" date="2017-11" db="EMBL/GenBank/DDBJ databases">
        <title>Draft genome sequence of Enterococcus plantarum TRW2 strain isolated from lettuce.</title>
        <authorList>
            <person name="Kim E.B."/>
            <person name="Marco M.L."/>
            <person name="Williams T.R."/>
            <person name="You I.H."/>
        </authorList>
    </citation>
    <scope>NUCLEOTIDE SEQUENCE [LARGE SCALE GENOMIC DNA]</scope>
    <source>
        <strain evidence="2 3">TRW2</strain>
    </source>
</reference>
<accession>A0A2W4BLV8</accession>
<feature type="transmembrane region" description="Helical" evidence="1">
    <location>
        <begin position="20"/>
        <end position="40"/>
    </location>
</feature>
<evidence type="ECO:0000313" key="2">
    <source>
        <dbReference type="EMBL" id="PZL78235.1"/>
    </source>
</evidence>
<evidence type="ECO:0000313" key="3">
    <source>
        <dbReference type="Proteomes" id="UP000249828"/>
    </source>
</evidence>
<dbReference type="Proteomes" id="UP000249828">
    <property type="component" value="Unassembled WGS sequence"/>
</dbReference>
<keyword evidence="1" id="KW-0812">Transmembrane</keyword>
<keyword evidence="1" id="KW-0472">Membrane</keyword>
<protein>
    <submittedName>
        <fullName evidence="2">Uncharacterized protein</fullName>
    </submittedName>
</protein>
<comment type="caution">
    <text evidence="2">The sequence shown here is derived from an EMBL/GenBank/DDBJ whole genome shotgun (WGS) entry which is preliminary data.</text>
</comment>
<proteinExistence type="predicted"/>
<gene>
    <name evidence="2" type="ORF">CI088_00250</name>
</gene>
<organism evidence="2 3">
    <name type="scientific">Enterococcus plantarum</name>
    <dbReference type="NCBI Taxonomy" id="1077675"/>
    <lineage>
        <taxon>Bacteria</taxon>
        <taxon>Bacillati</taxon>
        <taxon>Bacillota</taxon>
        <taxon>Bacilli</taxon>
        <taxon>Lactobacillales</taxon>
        <taxon>Enterococcaceae</taxon>
        <taxon>Enterococcus</taxon>
    </lineage>
</organism>